<dbReference type="SUPFAM" id="SSF56519">
    <property type="entry name" value="Penicillin binding protein dimerisation domain"/>
    <property type="match status" value="1"/>
</dbReference>
<reference evidence="17" key="2">
    <citation type="submission" date="2020-09" db="EMBL/GenBank/DDBJ databases">
        <authorList>
            <person name="Sun Q."/>
            <person name="Kim S."/>
        </authorList>
    </citation>
    <scope>NUCLEOTIDE SEQUENCE</scope>
    <source>
        <strain evidence="17">KCTC 22169</strain>
    </source>
</reference>
<comment type="function">
    <text evidence="14">Catalyzes cross-linking of the peptidoglycan cell wall.</text>
</comment>
<dbReference type="InterPro" id="IPR012338">
    <property type="entry name" value="Beta-lactam/transpept-like"/>
</dbReference>
<keyword evidence="9 14" id="KW-0133">Cell shape</keyword>
<dbReference type="InterPro" id="IPR001460">
    <property type="entry name" value="PCN-bd_Tpept"/>
</dbReference>
<dbReference type="GO" id="GO:0009002">
    <property type="term" value="F:serine-type D-Ala-D-Ala carboxypeptidase activity"/>
    <property type="evidence" value="ECO:0007669"/>
    <property type="project" value="UniProtKB-UniRule"/>
</dbReference>
<evidence type="ECO:0000256" key="6">
    <source>
        <dbReference type="ARBA" id="ARBA00022670"/>
    </source>
</evidence>
<sequence>MLNSSLDNREQERRLFLSRMTAAFIGIFLLLAILVTRLFFLQVLENERHEAQSEKNRLEVLPIPPIRGLIYDRNGELLARNQPSYTLSIVAERADDIETLVREVSQLITLTDEHKERFFQRLSNYRRPFEPIPLKLKLSEEEIAIMAANRVFLEGVQVEAELIRQYPFDDAFAHVLGYVGRINEQELRDMKDQGRYAGTRFIGKQGVERQYENALLGQPGFQRVETNARGRILRVIEKEAPEPGANLHLYLDRQLQEKAVELLGNRRGSVVAIEPETGGILAMVSQPGFDPNLYVSGFPSSLYNELRDSGENPFLNRAIRGQYPAASTIKPFIGLAGVDQGFVTWDYSIRDYGWYQLPTDDRIYNDWKRGGHGRVNMTTAVAESCDVYFYELAYKMKLEAIHNILDQFGFGKVTTADVYNASAGINPSREWKKDRHGFSWYAGDTINLSIGQGYFLATPMQVAIATAVMANRGEWVTPRLLMHSNNEALLETIPEPPPDVHLNNDRNWDRMHNAMQEVVQSNRGTARGSGYDAPYDFAGKSGTAQVIAIERDEDGEPVEDVPDRFKDHAWFLSFAPLENPKIAIAVLVENGGGGSGVAAPIARALMDDYLLREDRR</sequence>
<keyword evidence="4 14" id="KW-0997">Cell inner membrane</keyword>
<name>A0A918KMM6_9GAMM</name>
<comment type="catalytic activity">
    <reaction evidence="14">
        <text>Preferential cleavage: (Ac)2-L-Lys-D-Ala-|-D-Ala. Also transpeptidation of peptidyl-alanyl moieties that are N-acyl substituents of D-alanine.</text>
        <dbReference type="EC" id="3.4.16.4"/>
    </reaction>
</comment>
<feature type="transmembrane region" description="Helical" evidence="14">
    <location>
        <begin position="21"/>
        <end position="40"/>
    </location>
</feature>
<evidence type="ECO:0000256" key="13">
    <source>
        <dbReference type="ARBA" id="ARBA00023316"/>
    </source>
</evidence>
<keyword evidence="3 14" id="KW-1003">Cell membrane</keyword>
<evidence type="ECO:0000259" key="15">
    <source>
        <dbReference type="Pfam" id="PF00905"/>
    </source>
</evidence>
<dbReference type="Proteomes" id="UP000626148">
    <property type="component" value="Unassembled WGS sequence"/>
</dbReference>
<comment type="caution">
    <text evidence="17">The sequence shown here is derived from an EMBL/GenBank/DDBJ whole genome shotgun (WGS) entry which is preliminary data.</text>
</comment>
<evidence type="ECO:0000256" key="7">
    <source>
        <dbReference type="ARBA" id="ARBA00022692"/>
    </source>
</evidence>
<reference evidence="17" key="1">
    <citation type="journal article" date="2014" name="Int. J. Syst. Evol. Microbiol.">
        <title>Complete genome sequence of Corynebacterium casei LMG S-19264T (=DSM 44701T), isolated from a smear-ripened cheese.</title>
        <authorList>
            <consortium name="US DOE Joint Genome Institute (JGI-PGF)"/>
            <person name="Walter F."/>
            <person name="Albersmeier A."/>
            <person name="Kalinowski J."/>
            <person name="Ruckert C."/>
        </authorList>
    </citation>
    <scope>NUCLEOTIDE SEQUENCE</scope>
    <source>
        <strain evidence="17">KCTC 22169</strain>
    </source>
</reference>
<comment type="similarity">
    <text evidence="14">Belongs to the transpeptidase family. MrdA subfamily.</text>
</comment>
<dbReference type="GO" id="GO:0008360">
    <property type="term" value="P:regulation of cell shape"/>
    <property type="evidence" value="ECO:0007669"/>
    <property type="project" value="UniProtKB-KW"/>
</dbReference>
<evidence type="ECO:0000256" key="8">
    <source>
        <dbReference type="ARBA" id="ARBA00022801"/>
    </source>
</evidence>
<evidence type="ECO:0000259" key="16">
    <source>
        <dbReference type="Pfam" id="PF03717"/>
    </source>
</evidence>
<dbReference type="GO" id="GO:0006508">
    <property type="term" value="P:proteolysis"/>
    <property type="evidence" value="ECO:0007669"/>
    <property type="project" value="UniProtKB-KW"/>
</dbReference>
<accession>A0A918KMM6</accession>
<feature type="binding site" evidence="14">
    <location>
        <position position="372"/>
    </location>
    <ligand>
        <name>Zn(2+)</name>
        <dbReference type="ChEBI" id="CHEBI:29105"/>
    </ligand>
</feature>
<keyword evidence="7 14" id="KW-0812">Transmembrane</keyword>
<keyword evidence="8 14" id="KW-0378">Hydrolase</keyword>
<dbReference type="AlphaFoldDB" id="A0A918KMM6"/>
<dbReference type="GO" id="GO:0005886">
    <property type="term" value="C:plasma membrane"/>
    <property type="evidence" value="ECO:0007669"/>
    <property type="project" value="UniProtKB-SubCell"/>
</dbReference>
<keyword evidence="12 14" id="KW-0472">Membrane</keyword>
<dbReference type="SUPFAM" id="SSF56601">
    <property type="entry name" value="beta-lactamase/transpeptidase-like"/>
    <property type="match status" value="1"/>
</dbReference>
<proteinExistence type="inferred from homology"/>
<evidence type="ECO:0000313" key="17">
    <source>
        <dbReference type="EMBL" id="GGX69571.1"/>
    </source>
</evidence>
<evidence type="ECO:0000256" key="9">
    <source>
        <dbReference type="ARBA" id="ARBA00022960"/>
    </source>
</evidence>
<evidence type="ECO:0000256" key="12">
    <source>
        <dbReference type="ARBA" id="ARBA00023136"/>
    </source>
</evidence>
<dbReference type="InterPro" id="IPR005311">
    <property type="entry name" value="PBP_dimer"/>
</dbReference>
<keyword evidence="13 14" id="KW-0961">Cell wall biogenesis/degradation</keyword>
<dbReference type="InterPro" id="IPR050515">
    <property type="entry name" value="Beta-lactam/transpept"/>
</dbReference>
<dbReference type="RefSeq" id="WP_189612340.1">
    <property type="nucleotide sequence ID" value="NZ_BMXR01000013.1"/>
</dbReference>
<feature type="domain" description="Penicillin-binding protein dimerisation" evidence="16">
    <location>
        <begin position="62"/>
        <end position="236"/>
    </location>
</feature>
<evidence type="ECO:0000256" key="14">
    <source>
        <dbReference type="HAMAP-Rule" id="MF_02081"/>
    </source>
</evidence>
<comment type="pathway">
    <text evidence="14">Cell wall biogenesis; peptidoglycan biosynthesis.</text>
</comment>
<dbReference type="Pfam" id="PF00905">
    <property type="entry name" value="Transpeptidase"/>
    <property type="match status" value="1"/>
</dbReference>
<keyword evidence="11 14" id="KW-1133">Transmembrane helix</keyword>
<evidence type="ECO:0000256" key="3">
    <source>
        <dbReference type="ARBA" id="ARBA00022475"/>
    </source>
</evidence>
<dbReference type="NCBIfam" id="TIGR03423">
    <property type="entry name" value="pbp2_mrdA"/>
    <property type="match status" value="1"/>
</dbReference>
<dbReference type="Pfam" id="PF03717">
    <property type="entry name" value="PBP_dimer"/>
    <property type="match status" value="1"/>
</dbReference>
<evidence type="ECO:0000256" key="5">
    <source>
        <dbReference type="ARBA" id="ARBA00022645"/>
    </source>
</evidence>
<dbReference type="GO" id="GO:0008270">
    <property type="term" value="F:zinc ion binding"/>
    <property type="evidence" value="ECO:0007669"/>
    <property type="project" value="UniProtKB-UniRule"/>
</dbReference>
<comment type="cofactor">
    <cofactor evidence="14">
        <name>Zn(2+)</name>
        <dbReference type="ChEBI" id="CHEBI:29105"/>
    </cofactor>
    <text evidence="14">Binds one Zn(2+) ion per subunit.</text>
</comment>
<feature type="binding site" evidence="14">
    <location>
        <position position="385"/>
    </location>
    <ligand>
        <name>Zn(2+)</name>
        <dbReference type="ChEBI" id="CHEBI:29105"/>
    </ligand>
</feature>
<dbReference type="GO" id="GO:0009252">
    <property type="term" value="P:peptidoglycan biosynthetic process"/>
    <property type="evidence" value="ECO:0007669"/>
    <property type="project" value="UniProtKB-UniRule"/>
</dbReference>
<feature type="binding site" evidence="14">
    <location>
        <position position="351"/>
    </location>
    <ligand>
        <name>Zn(2+)</name>
        <dbReference type="ChEBI" id="CHEBI:29105"/>
    </ligand>
</feature>
<keyword evidence="18" id="KW-1185">Reference proteome</keyword>
<dbReference type="Gene3D" id="3.90.1310.10">
    <property type="entry name" value="Penicillin-binding protein 2a (Domain 2)"/>
    <property type="match status" value="1"/>
</dbReference>
<comment type="subcellular location">
    <subcellularLocation>
        <location evidence="14">Cell inner membrane</location>
        <topology evidence="14">Single-pass membrane protein</topology>
    </subcellularLocation>
    <subcellularLocation>
        <location evidence="2">Cell membrane</location>
    </subcellularLocation>
    <subcellularLocation>
        <location evidence="1">Membrane</location>
        <topology evidence="1">Single-pass membrane protein</topology>
    </subcellularLocation>
</comment>
<dbReference type="EMBL" id="BMXR01000013">
    <property type="protein sequence ID" value="GGX69571.1"/>
    <property type="molecule type" value="Genomic_DNA"/>
</dbReference>
<dbReference type="GO" id="GO:0071972">
    <property type="term" value="F:peptidoglycan L,D-transpeptidase activity"/>
    <property type="evidence" value="ECO:0007669"/>
    <property type="project" value="TreeGrafter"/>
</dbReference>
<dbReference type="GO" id="GO:0008658">
    <property type="term" value="F:penicillin binding"/>
    <property type="evidence" value="ECO:0007669"/>
    <property type="project" value="UniProtKB-UniRule"/>
</dbReference>
<feature type="active site" description="Acyl-ester intermediate" evidence="14">
    <location>
        <position position="327"/>
    </location>
</feature>
<dbReference type="EC" id="3.4.16.4" evidence="14"/>
<feature type="binding site" evidence="14">
    <location>
        <position position="366"/>
    </location>
    <ligand>
        <name>Zn(2+)</name>
        <dbReference type="ChEBI" id="CHEBI:29105"/>
    </ligand>
</feature>
<evidence type="ECO:0000313" key="18">
    <source>
        <dbReference type="Proteomes" id="UP000626148"/>
    </source>
</evidence>
<evidence type="ECO:0000256" key="10">
    <source>
        <dbReference type="ARBA" id="ARBA00022984"/>
    </source>
</evidence>
<organism evidence="17 18">
    <name type="scientific">Saccharospirillum salsuginis</name>
    <dbReference type="NCBI Taxonomy" id="418750"/>
    <lineage>
        <taxon>Bacteria</taxon>
        <taxon>Pseudomonadati</taxon>
        <taxon>Pseudomonadota</taxon>
        <taxon>Gammaproteobacteria</taxon>
        <taxon>Oceanospirillales</taxon>
        <taxon>Saccharospirillaceae</taxon>
        <taxon>Saccharospirillum</taxon>
    </lineage>
</organism>
<keyword evidence="14" id="KW-0479">Metal-binding</keyword>
<evidence type="ECO:0000256" key="4">
    <source>
        <dbReference type="ARBA" id="ARBA00022519"/>
    </source>
</evidence>
<dbReference type="Gene3D" id="3.30.1390.30">
    <property type="entry name" value="Penicillin-binding protein 2a, domain 3"/>
    <property type="match status" value="1"/>
</dbReference>
<dbReference type="InterPro" id="IPR017790">
    <property type="entry name" value="Penicillin-binding_protein_2"/>
</dbReference>
<dbReference type="Gene3D" id="3.40.710.10">
    <property type="entry name" value="DD-peptidase/beta-lactamase superfamily"/>
    <property type="match status" value="1"/>
</dbReference>
<evidence type="ECO:0000256" key="2">
    <source>
        <dbReference type="ARBA" id="ARBA00004236"/>
    </source>
</evidence>
<protein>
    <recommendedName>
        <fullName evidence="14">Peptidoglycan D,D-transpeptidase MrdA</fullName>
        <ecNumber evidence="14">3.4.16.4</ecNumber>
    </recommendedName>
    <alternativeName>
        <fullName evidence="14">Penicillin-binding protein 2</fullName>
        <shortName evidence="14">PBP-2</shortName>
    </alternativeName>
</protein>
<evidence type="ECO:0000256" key="1">
    <source>
        <dbReference type="ARBA" id="ARBA00004167"/>
    </source>
</evidence>
<feature type="domain" description="Penicillin-binding protein transpeptidase" evidence="15">
    <location>
        <begin position="268"/>
        <end position="607"/>
    </location>
</feature>
<gene>
    <name evidence="14" type="primary">mrdA</name>
    <name evidence="17" type="ORF">GCM10007392_41460</name>
</gene>
<dbReference type="HAMAP" id="MF_02081">
    <property type="entry name" value="MrdA_transpept"/>
    <property type="match status" value="1"/>
</dbReference>
<evidence type="ECO:0000256" key="11">
    <source>
        <dbReference type="ARBA" id="ARBA00022989"/>
    </source>
</evidence>
<keyword evidence="6 14" id="KW-0645">Protease</keyword>
<dbReference type="InterPro" id="IPR036138">
    <property type="entry name" value="PBP_dimer_sf"/>
</dbReference>
<dbReference type="GO" id="GO:0071555">
    <property type="term" value="P:cell wall organization"/>
    <property type="evidence" value="ECO:0007669"/>
    <property type="project" value="UniProtKB-KW"/>
</dbReference>
<dbReference type="PANTHER" id="PTHR30627">
    <property type="entry name" value="PEPTIDOGLYCAN D,D-TRANSPEPTIDASE"/>
    <property type="match status" value="1"/>
</dbReference>
<keyword evidence="14" id="KW-0862">Zinc</keyword>
<dbReference type="PANTHER" id="PTHR30627:SF2">
    <property type="entry name" value="PEPTIDOGLYCAN D,D-TRANSPEPTIDASE MRDA"/>
    <property type="match status" value="1"/>
</dbReference>
<keyword evidence="5 14" id="KW-0121">Carboxypeptidase</keyword>
<keyword evidence="10 14" id="KW-0573">Peptidoglycan synthesis</keyword>